<proteinExistence type="predicted"/>
<sequence length="269" mass="30199">MRREGGSMIKLIASDIDGTLLEEGTDGINPEIFTVIRELKKKGIVFAAASGREYASLRRLFQPVKDDIYFIADNGASVMYSGEEIYATLMDRGLLEEVVKKVRTLPGCYSVISTRKGECYLEQESEELDDFLINGYHYDVHHVDDVLKAPIEIIKCAVYKKHGIQELAPEFLEKYKNRLNVAIAGDIWLDFMNLESDKGNALKKLQEKLHILPEETMAFGDNMNDIGMLRAAGESYAVENAAQAVKETARYTAGKHTEDGVLNVLRKLL</sequence>
<reference evidence="1" key="1">
    <citation type="submission" date="2019-04" db="EMBL/GenBank/DDBJ databases">
        <title>Microbes associate with the intestines of laboratory mice.</title>
        <authorList>
            <person name="Navarre W."/>
            <person name="Wong E."/>
            <person name="Huang K."/>
            <person name="Tropini C."/>
            <person name="Ng K."/>
            <person name="Yu B."/>
        </authorList>
    </citation>
    <scope>NUCLEOTIDE SEQUENCE</scope>
    <source>
        <strain evidence="1">NM72_1-8</strain>
    </source>
</reference>
<protein>
    <submittedName>
        <fullName evidence="1">HAD family phosphatase</fullName>
    </submittedName>
</protein>
<keyword evidence="2" id="KW-1185">Reference proteome</keyword>
<dbReference type="EMBL" id="SRZB01000035">
    <property type="protein sequence ID" value="TGX97255.1"/>
    <property type="molecule type" value="Genomic_DNA"/>
</dbReference>
<name>A0AC61QX72_9FIRM</name>
<dbReference type="Proteomes" id="UP000307720">
    <property type="component" value="Unassembled WGS sequence"/>
</dbReference>
<evidence type="ECO:0000313" key="1">
    <source>
        <dbReference type="EMBL" id="TGX97255.1"/>
    </source>
</evidence>
<accession>A0AC61QX72</accession>
<gene>
    <name evidence="1" type="ORF">E5357_13310</name>
</gene>
<organism evidence="1 2">
    <name type="scientific">Hominisplanchenecus murintestinalis</name>
    <dbReference type="NCBI Taxonomy" id="2941517"/>
    <lineage>
        <taxon>Bacteria</taxon>
        <taxon>Bacillati</taxon>
        <taxon>Bacillota</taxon>
        <taxon>Clostridia</taxon>
        <taxon>Lachnospirales</taxon>
        <taxon>Lachnospiraceae</taxon>
        <taxon>Hominisplanchenecus</taxon>
    </lineage>
</organism>
<evidence type="ECO:0000313" key="2">
    <source>
        <dbReference type="Proteomes" id="UP000307720"/>
    </source>
</evidence>
<comment type="caution">
    <text evidence="1">The sequence shown here is derived from an EMBL/GenBank/DDBJ whole genome shotgun (WGS) entry which is preliminary data.</text>
</comment>